<keyword evidence="2" id="KW-1185">Reference proteome</keyword>
<accession>A0AAE0YNU9</accession>
<name>A0AAE0YNU9_9GAST</name>
<protein>
    <recommendedName>
        <fullName evidence="3">Reverse transcriptase domain-containing protein</fullName>
    </recommendedName>
</protein>
<dbReference type="EMBL" id="JAWDGP010005834">
    <property type="protein sequence ID" value="KAK3751167.1"/>
    <property type="molecule type" value="Genomic_DNA"/>
</dbReference>
<dbReference type="Proteomes" id="UP001283361">
    <property type="component" value="Unassembled WGS sequence"/>
</dbReference>
<reference evidence="1" key="1">
    <citation type="journal article" date="2023" name="G3 (Bethesda)">
        <title>A reference genome for the long-term kleptoplast-retaining sea slug Elysia crispata morphotype clarki.</title>
        <authorList>
            <person name="Eastman K.E."/>
            <person name="Pendleton A.L."/>
            <person name="Shaikh M.A."/>
            <person name="Suttiyut T."/>
            <person name="Ogas R."/>
            <person name="Tomko P."/>
            <person name="Gavelis G."/>
            <person name="Widhalm J.R."/>
            <person name="Wisecaver J.H."/>
        </authorList>
    </citation>
    <scope>NUCLEOTIDE SEQUENCE</scope>
    <source>
        <strain evidence="1">ECLA1</strain>
    </source>
</reference>
<evidence type="ECO:0000313" key="2">
    <source>
        <dbReference type="Proteomes" id="UP001283361"/>
    </source>
</evidence>
<evidence type="ECO:0008006" key="3">
    <source>
        <dbReference type="Google" id="ProtNLM"/>
    </source>
</evidence>
<gene>
    <name evidence="1" type="ORF">RRG08_023925</name>
</gene>
<comment type="caution">
    <text evidence="1">The sequence shown here is derived from an EMBL/GenBank/DDBJ whole genome shotgun (WGS) entry which is preliminary data.</text>
</comment>
<evidence type="ECO:0000313" key="1">
    <source>
        <dbReference type="EMBL" id="KAK3751167.1"/>
    </source>
</evidence>
<organism evidence="1 2">
    <name type="scientific">Elysia crispata</name>
    <name type="common">lettuce slug</name>
    <dbReference type="NCBI Taxonomy" id="231223"/>
    <lineage>
        <taxon>Eukaryota</taxon>
        <taxon>Metazoa</taxon>
        <taxon>Spiralia</taxon>
        <taxon>Lophotrochozoa</taxon>
        <taxon>Mollusca</taxon>
        <taxon>Gastropoda</taxon>
        <taxon>Heterobranchia</taxon>
        <taxon>Euthyneura</taxon>
        <taxon>Panpulmonata</taxon>
        <taxon>Sacoglossa</taxon>
        <taxon>Placobranchoidea</taxon>
        <taxon>Plakobranchidae</taxon>
        <taxon>Elysia</taxon>
    </lineage>
</organism>
<proteinExistence type="predicted"/>
<dbReference type="AlphaFoldDB" id="A0AAE0YNU9"/>
<sequence length="104" mass="11884">MDTFLDHTNSRLYTWKSPGDVAIRADKDIPEYTSIQRGIHQDCVLSLILFHIYTELILRQLEHLEGRSIAGRNISNLNDVDDTVLVSDTKKGSKEFGHSSKNRK</sequence>